<keyword evidence="7" id="KW-1185">Reference proteome</keyword>
<evidence type="ECO:0000313" key="6">
    <source>
        <dbReference type="EMBL" id="SCY55278.1"/>
    </source>
</evidence>
<dbReference type="AlphaFoldDB" id="A0A1G5GXA0"/>
<feature type="domain" description="Methyltransferase" evidence="5">
    <location>
        <begin position="45"/>
        <end position="184"/>
    </location>
</feature>
<comment type="pathway">
    <text evidence="1">Lipid metabolism.</text>
</comment>
<organism evidence="6 7">
    <name type="scientific">Alkaliphilus peptidifermentans DSM 18978</name>
    <dbReference type="NCBI Taxonomy" id="1120976"/>
    <lineage>
        <taxon>Bacteria</taxon>
        <taxon>Bacillati</taxon>
        <taxon>Bacillota</taxon>
        <taxon>Clostridia</taxon>
        <taxon>Peptostreptococcales</taxon>
        <taxon>Natronincolaceae</taxon>
        <taxon>Alkaliphilus</taxon>
    </lineage>
</organism>
<evidence type="ECO:0000313" key="7">
    <source>
        <dbReference type="Proteomes" id="UP000198636"/>
    </source>
</evidence>
<keyword evidence="6" id="KW-0830">Ubiquinone</keyword>
<proteinExistence type="predicted"/>
<dbReference type="SUPFAM" id="SSF53335">
    <property type="entry name" value="S-adenosyl-L-methionine-dependent methyltransferases"/>
    <property type="match status" value="1"/>
</dbReference>
<evidence type="ECO:0000256" key="4">
    <source>
        <dbReference type="ARBA" id="ARBA00025707"/>
    </source>
</evidence>
<evidence type="ECO:0000256" key="1">
    <source>
        <dbReference type="ARBA" id="ARBA00005189"/>
    </source>
</evidence>
<accession>A0A1G5GXA0</accession>
<dbReference type="EMBL" id="FMUS01000010">
    <property type="protein sequence ID" value="SCY55278.1"/>
    <property type="molecule type" value="Genomic_DNA"/>
</dbReference>
<reference evidence="6 7" key="1">
    <citation type="submission" date="2016-10" db="EMBL/GenBank/DDBJ databases">
        <authorList>
            <person name="de Groot N.N."/>
        </authorList>
    </citation>
    <scope>NUCLEOTIDE SEQUENCE [LARGE SCALE GENOMIC DNA]</scope>
    <source>
        <strain evidence="6 7">DSM 18978</strain>
    </source>
</reference>
<evidence type="ECO:0000256" key="3">
    <source>
        <dbReference type="ARBA" id="ARBA00022679"/>
    </source>
</evidence>
<dbReference type="GO" id="GO:0008168">
    <property type="term" value="F:methyltransferase activity"/>
    <property type="evidence" value="ECO:0007669"/>
    <property type="project" value="UniProtKB-KW"/>
</dbReference>
<protein>
    <submittedName>
        <fullName evidence="6">Ubiquinone/menaquinone biosynthesis C-methylase UbiE</fullName>
    </submittedName>
</protein>
<dbReference type="OrthoDB" id="9804312at2"/>
<comment type="pathway">
    <text evidence="4">Phospholipid metabolism.</text>
</comment>
<evidence type="ECO:0000259" key="5">
    <source>
        <dbReference type="Pfam" id="PF13847"/>
    </source>
</evidence>
<keyword evidence="2 6" id="KW-0489">Methyltransferase</keyword>
<gene>
    <name evidence="6" type="ORF">SAMN03080606_01787</name>
</gene>
<dbReference type="Pfam" id="PF13847">
    <property type="entry name" value="Methyltransf_31"/>
    <property type="match status" value="1"/>
</dbReference>
<dbReference type="InterPro" id="IPR025714">
    <property type="entry name" value="Methyltranfer_dom"/>
</dbReference>
<evidence type="ECO:0000256" key="2">
    <source>
        <dbReference type="ARBA" id="ARBA00022603"/>
    </source>
</evidence>
<dbReference type="RefSeq" id="WP_091542481.1">
    <property type="nucleotide sequence ID" value="NZ_FMUS01000010.1"/>
</dbReference>
<dbReference type="Gene3D" id="3.40.50.150">
    <property type="entry name" value="Vaccinia Virus protein VP39"/>
    <property type="match status" value="1"/>
</dbReference>
<dbReference type="Proteomes" id="UP000198636">
    <property type="component" value="Unassembled WGS sequence"/>
</dbReference>
<sequence length="248" mass="29138">MKDQLEHVKSTYNHHNAVRKYVLDIDDIGLWESERILFKKYVTEDSSIIDIGCGAGRTTFGLYKIGYTNITGVDLSENLIENAIEIAKEREISIKFETGNALELKYKDSSFDSALFSFNGIMHIPLMSNRVKTMTEIKRIIKTGSKFIFTTHEDRDRVEEFKDFWKNYKKTWEEGKQDKRLLEYGDSIFTKDNLEYYIHFATKDEIIHTITEAGLSLTETMLRSEICDENKRIKEYSVDCRFWITEKK</sequence>
<dbReference type="CDD" id="cd02440">
    <property type="entry name" value="AdoMet_MTases"/>
    <property type="match status" value="1"/>
</dbReference>
<dbReference type="PANTHER" id="PTHR44307:SF2">
    <property type="entry name" value="PHOSPHOETHANOLAMINE METHYLTRANSFERASE ISOFORM X1"/>
    <property type="match status" value="1"/>
</dbReference>
<dbReference type="PANTHER" id="PTHR44307">
    <property type="entry name" value="PHOSPHOETHANOLAMINE METHYLTRANSFERASE"/>
    <property type="match status" value="1"/>
</dbReference>
<dbReference type="STRING" id="1120976.SAMN03080606_01787"/>
<dbReference type="InterPro" id="IPR029063">
    <property type="entry name" value="SAM-dependent_MTases_sf"/>
</dbReference>
<dbReference type="GO" id="GO:0032259">
    <property type="term" value="P:methylation"/>
    <property type="evidence" value="ECO:0007669"/>
    <property type="project" value="UniProtKB-KW"/>
</dbReference>
<keyword evidence="3" id="KW-0808">Transferase</keyword>
<name>A0A1G5GXA0_9FIRM</name>